<dbReference type="STRING" id="206506.AAV32_07715"/>
<feature type="domain" description="Glycosyltransferase subfamily 4-like N-terminal" evidence="5">
    <location>
        <begin position="13"/>
        <end position="177"/>
    </location>
</feature>
<dbReference type="InterPro" id="IPR028098">
    <property type="entry name" value="Glyco_trans_4-like_N"/>
</dbReference>
<keyword evidence="7" id="KW-1185">Reference proteome</keyword>
<protein>
    <recommendedName>
        <fullName evidence="8">Glycosyltransferase involved in cell wall biosynthesis</fullName>
    </recommendedName>
</protein>
<comment type="similarity">
    <text evidence="1">Belongs to the glycosyltransferase group 1 family. Glycosyltransferase 4 subfamily.</text>
</comment>
<reference evidence="6 7" key="1">
    <citation type="submission" date="2015-04" db="EMBL/GenBank/DDBJ databases">
        <title>Genome sequence of Kerstersia gyiorum CG1.</title>
        <authorList>
            <person name="Greninger A.L."/>
            <person name="Kozyreva V."/>
            <person name="Chaturvedi V."/>
        </authorList>
    </citation>
    <scope>NUCLEOTIDE SEQUENCE [LARGE SCALE GENOMIC DNA]</scope>
    <source>
        <strain evidence="6 7">CG1</strain>
    </source>
</reference>
<feature type="domain" description="Glycosyl transferase family 1" evidence="4">
    <location>
        <begin position="190"/>
        <end position="343"/>
    </location>
</feature>
<dbReference type="EMBL" id="LBNE01000003">
    <property type="protein sequence ID" value="KKO72196.1"/>
    <property type="molecule type" value="Genomic_DNA"/>
</dbReference>
<dbReference type="RefSeq" id="WP_068369921.1">
    <property type="nucleotide sequence ID" value="NZ_JALJXQ010000003.1"/>
</dbReference>
<comment type="caution">
    <text evidence="6">The sequence shown here is derived from an EMBL/GenBank/DDBJ whole genome shotgun (WGS) entry which is preliminary data.</text>
</comment>
<accession>A0A171KTH9</accession>
<keyword evidence="2" id="KW-0328">Glycosyltransferase</keyword>
<proteinExistence type="inferred from homology"/>
<dbReference type="InterPro" id="IPR001296">
    <property type="entry name" value="Glyco_trans_1"/>
</dbReference>
<evidence type="ECO:0008006" key="8">
    <source>
        <dbReference type="Google" id="ProtNLM"/>
    </source>
</evidence>
<dbReference type="Proteomes" id="UP000078084">
    <property type="component" value="Unassembled WGS sequence"/>
</dbReference>
<dbReference type="PATRIC" id="fig|206506.3.peg.1650"/>
<dbReference type="SUPFAM" id="SSF53756">
    <property type="entry name" value="UDP-Glycosyltransferase/glycogen phosphorylase"/>
    <property type="match status" value="1"/>
</dbReference>
<keyword evidence="3" id="KW-0808">Transferase</keyword>
<dbReference type="AlphaFoldDB" id="A0A171KTH9"/>
<organism evidence="6 7">
    <name type="scientific">Kerstersia gyiorum</name>
    <dbReference type="NCBI Taxonomy" id="206506"/>
    <lineage>
        <taxon>Bacteria</taxon>
        <taxon>Pseudomonadati</taxon>
        <taxon>Pseudomonadota</taxon>
        <taxon>Betaproteobacteria</taxon>
        <taxon>Burkholderiales</taxon>
        <taxon>Alcaligenaceae</taxon>
        <taxon>Kerstersia</taxon>
    </lineage>
</organism>
<evidence type="ECO:0000313" key="7">
    <source>
        <dbReference type="Proteomes" id="UP000078084"/>
    </source>
</evidence>
<evidence type="ECO:0000313" key="6">
    <source>
        <dbReference type="EMBL" id="KKO72196.1"/>
    </source>
</evidence>
<evidence type="ECO:0000259" key="5">
    <source>
        <dbReference type="Pfam" id="PF13439"/>
    </source>
</evidence>
<dbReference type="PANTHER" id="PTHR12526:SF640">
    <property type="entry name" value="COLANIC ACID BIOSYNTHESIS GLYCOSYLTRANSFERASE WCAL-RELATED"/>
    <property type="match status" value="1"/>
</dbReference>
<dbReference type="Gene3D" id="3.40.50.2000">
    <property type="entry name" value="Glycogen Phosphorylase B"/>
    <property type="match status" value="2"/>
</dbReference>
<sequence length="371" mass="40654">MKILYVITQSDSIGGASLHVLDLAAGAQAAGQEVLLLAGGTGKLATLAKQRSIPYQALQHMVREISPWQDICAVNELSRHIRDFSPDIIHLHSSKAGIIGRISARITKTPCIFTAHGWAFTEGVSKNKRKVYQHIEKMCAFLAQRIITVSEYDRQLALKMRVAPPGKLVTIHNGVHDSHLRHSGPSRPEQGQLNVTMVARFSPPKDQASVVRALASSDIPNWRLELIGGGPLLEDTRHLAQTLNVAHQVDFPGECDDIPERLARADIFVLSSAWEGLPLSIIEAMRAGIPVVASDVGGVKELVFPGTTGMLIGRNDVEGLRHALEYLAQNPELRQAYGNAGRTKYEQQFSFSLMLSRTLDLYVQVINSNGK</sequence>
<evidence type="ECO:0000259" key="4">
    <source>
        <dbReference type="Pfam" id="PF00534"/>
    </source>
</evidence>
<dbReference type="PANTHER" id="PTHR12526">
    <property type="entry name" value="GLYCOSYLTRANSFERASE"/>
    <property type="match status" value="1"/>
</dbReference>
<evidence type="ECO:0000256" key="1">
    <source>
        <dbReference type="ARBA" id="ARBA00009481"/>
    </source>
</evidence>
<dbReference type="CDD" id="cd03808">
    <property type="entry name" value="GT4_CapM-like"/>
    <property type="match status" value="1"/>
</dbReference>
<evidence type="ECO:0000256" key="3">
    <source>
        <dbReference type="ARBA" id="ARBA00022679"/>
    </source>
</evidence>
<name>A0A171KTH9_9BURK</name>
<dbReference type="Pfam" id="PF00534">
    <property type="entry name" value="Glycos_transf_1"/>
    <property type="match status" value="1"/>
</dbReference>
<dbReference type="Pfam" id="PF13439">
    <property type="entry name" value="Glyco_transf_4"/>
    <property type="match status" value="1"/>
</dbReference>
<evidence type="ECO:0000256" key="2">
    <source>
        <dbReference type="ARBA" id="ARBA00022676"/>
    </source>
</evidence>
<gene>
    <name evidence="6" type="ORF">AAV32_07715</name>
</gene>
<dbReference type="GO" id="GO:0016757">
    <property type="term" value="F:glycosyltransferase activity"/>
    <property type="evidence" value="ECO:0007669"/>
    <property type="project" value="UniProtKB-KW"/>
</dbReference>